<evidence type="ECO:0000313" key="4">
    <source>
        <dbReference type="EMBL" id="KAJ1140940.1"/>
    </source>
</evidence>
<evidence type="ECO:0000259" key="2">
    <source>
        <dbReference type="Pfam" id="PF15702"/>
    </source>
</evidence>
<dbReference type="GO" id="GO:0032418">
    <property type="term" value="P:lysosome localization"/>
    <property type="evidence" value="ECO:0007669"/>
    <property type="project" value="TreeGrafter"/>
</dbReference>
<dbReference type="InterPro" id="IPR046823">
    <property type="entry name" value="HPS6_N"/>
</dbReference>
<evidence type="ECO:0000256" key="1">
    <source>
        <dbReference type="SAM" id="MobiDB-lite"/>
    </source>
</evidence>
<reference evidence="4" key="1">
    <citation type="journal article" date="2022" name="bioRxiv">
        <title>Sequencing and chromosome-scale assembly of the giantPleurodeles waltlgenome.</title>
        <authorList>
            <person name="Brown T."/>
            <person name="Elewa A."/>
            <person name="Iarovenko S."/>
            <person name="Subramanian E."/>
            <person name="Araus A.J."/>
            <person name="Petzold A."/>
            <person name="Susuki M."/>
            <person name="Suzuki K.-i.T."/>
            <person name="Hayashi T."/>
            <person name="Toyoda A."/>
            <person name="Oliveira C."/>
            <person name="Osipova E."/>
            <person name="Leigh N.D."/>
            <person name="Simon A."/>
            <person name="Yun M.H."/>
        </authorList>
    </citation>
    <scope>NUCLEOTIDE SEQUENCE</scope>
    <source>
        <strain evidence="4">20211129_DDA</strain>
        <tissue evidence="4">Liver</tissue>
    </source>
</reference>
<feature type="domain" description="BLOC-2 complex member HPS6 C-terminal" evidence="3">
    <location>
        <begin position="398"/>
        <end position="787"/>
    </location>
</feature>
<dbReference type="InterPro" id="IPR017218">
    <property type="entry name" value="BLOC-2_complex_Hps6_subunit"/>
</dbReference>
<dbReference type="Proteomes" id="UP001066276">
    <property type="component" value="Chromosome 6"/>
</dbReference>
<feature type="domain" description="BLOC-2 complex member HPS6 N-terminal" evidence="2">
    <location>
        <begin position="8"/>
        <end position="379"/>
    </location>
</feature>
<feature type="compositionally biased region" description="Basic and acidic residues" evidence="1">
    <location>
        <begin position="786"/>
        <end position="799"/>
    </location>
</feature>
<keyword evidence="5" id="KW-1185">Reference proteome</keyword>
<dbReference type="GO" id="GO:0005765">
    <property type="term" value="C:lysosomal membrane"/>
    <property type="evidence" value="ECO:0007669"/>
    <property type="project" value="TreeGrafter"/>
</dbReference>
<dbReference type="InterPro" id="IPR046822">
    <property type="entry name" value="HPS6_C"/>
</dbReference>
<organism evidence="4 5">
    <name type="scientific">Pleurodeles waltl</name>
    <name type="common">Iberian ribbed newt</name>
    <dbReference type="NCBI Taxonomy" id="8319"/>
    <lineage>
        <taxon>Eukaryota</taxon>
        <taxon>Metazoa</taxon>
        <taxon>Chordata</taxon>
        <taxon>Craniata</taxon>
        <taxon>Vertebrata</taxon>
        <taxon>Euteleostomi</taxon>
        <taxon>Amphibia</taxon>
        <taxon>Batrachia</taxon>
        <taxon>Caudata</taxon>
        <taxon>Salamandroidea</taxon>
        <taxon>Salamandridae</taxon>
        <taxon>Pleurodelinae</taxon>
        <taxon>Pleurodeles</taxon>
    </lineage>
</organism>
<evidence type="ECO:0000313" key="5">
    <source>
        <dbReference type="Proteomes" id="UP001066276"/>
    </source>
</evidence>
<dbReference type="PANTHER" id="PTHR14696">
    <property type="entry name" value="HERMANSKY-PUDLAK SYNDROME 6 PROTEIN"/>
    <property type="match status" value="1"/>
</dbReference>
<proteinExistence type="predicted"/>
<gene>
    <name evidence="4" type="ORF">NDU88_007277</name>
</gene>
<dbReference type="GO" id="GO:0031084">
    <property type="term" value="C:BLOC-2 complex"/>
    <property type="evidence" value="ECO:0007669"/>
    <property type="project" value="TreeGrafter"/>
</dbReference>
<dbReference type="AlphaFoldDB" id="A0AAV7QLJ9"/>
<sequence length="799" mass="89181">MSQAGRPPRRASDLEDFGRCQELREALRAEGGGVEVHSSPDGRHLLLLRRDRRLLQAFDRIPSPAAPHRPRGRLQRSWAPLQPSVAGLLFLEGSGPAWVLAVVWENGQAEVWGYREEEDGWSQRQSLELCISPRARVVAVCSHRRGLTWCEERPPSGASLASAATLGYCVCHRDLELRGPQLILGPMKILLHHSPRFQLLASPQHVYLLPSTPTNPSCISKTLLVWAPAEGKVRVVAPSTGAIHSTGLTLGDSDFKNLLFKCLGLMPSIEHADIQSFALSRCGGLLLVTQRGVVSLLQPEGTLRRVYDFGGSPLDPEELVQMQIFGGTLVCFLSGVLYLINSNIGRLREKKILSTNKILFMPPFSEGKIQFLTHTGIYEIALPDIPVGGSGSDPVLVEMVYEEACKYYQQRSLGNTTLTVESLKEGGMFQAPLALSSILQSRQNAKIPADHRGQFDKLMHTINADIEIYLSLKHLKSCIISLSETDTEQYCENLVDQEIIRLLNSGLESENMVYMNYLFNTFPHASWKSISRCLQLQQNGVGQSIDKAVLDVWKKILVPIPSMSQEAAVNGVLPLFELICQSMYSYKPKGLASFVAKAQQYVGVHWNYSNNCEVNPLYKRAMSVLEKRRFNTTASDDTDIEVDILLCSERPTAVTQAVNLLIQGKRWGKVVEVAARYLRVSPVVHKDVFTIFLIEFAQHRELDPYLDQVWEMCPQEMKATEILNIVLKHIPSSADDCVPFSSHSGDQVTIGLLRPLLNKVLQFRSSSDGLFDDKLHTPSFPPQTPPREHRIMPKTVSEH</sequence>
<evidence type="ECO:0000259" key="3">
    <source>
        <dbReference type="Pfam" id="PF20468"/>
    </source>
</evidence>
<dbReference type="EMBL" id="JANPWB010000010">
    <property type="protein sequence ID" value="KAJ1140940.1"/>
    <property type="molecule type" value="Genomic_DNA"/>
</dbReference>
<accession>A0AAV7QLJ9</accession>
<protein>
    <submittedName>
        <fullName evidence="4">Uncharacterized protein</fullName>
    </submittedName>
</protein>
<dbReference type="Pfam" id="PF20468">
    <property type="entry name" value="HPS6_C"/>
    <property type="match status" value="1"/>
</dbReference>
<dbReference type="PANTHER" id="PTHR14696:SF2">
    <property type="entry name" value="BLOC-2 COMPLEX MEMBER HPS6"/>
    <property type="match status" value="1"/>
</dbReference>
<name>A0AAV7QLJ9_PLEWA</name>
<feature type="region of interest" description="Disordered" evidence="1">
    <location>
        <begin position="774"/>
        <end position="799"/>
    </location>
</feature>
<dbReference type="GO" id="GO:0072657">
    <property type="term" value="P:protein localization to membrane"/>
    <property type="evidence" value="ECO:0007669"/>
    <property type="project" value="TreeGrafter"/>
</dbReference>
<comment type="caution">
    <text evidence="4">The sequence shown here is derived from an EMBL/GenBank/DDBJ whole genome shotgun (WGS) entry which is preliminary data.</text>
</comment>
<dbReference type="Pfam" id="PF15702">
    <property type="entry name" value="HPS6"/>
    <property type="match status" value="1"/>
</dbReference>